<evidence type="ECO:0000313" key="3">
    <source>
        <dbReference type="Proteomes" id="UP000271098"/>
    </source>
</evidence>
<sequence>MAAAAMALSSVSVVTSSLLLRLYRKPTISSLSCPEFRFHEARLTMGDWPVVVHRGLDDSGVRRSTSRSSVSSFISALSAMFGSQQSIGRVNPSERYDVN</sequence>
<accession>A0A183EYX6</accession>
<name>A0A183EYX6_9BILA</name>
<feature type="chain" id="PRO_5043139325" evidence="1">
    <location>
        <begin position="17"/>
        <end position="99"/>
    </location>
</feature>
<feature type="signal peptide" evidence="1">
    <location>
        <begin position="1"/>
        <end position="16"/>
    </location>
</feature>
<dbReference type="WBParaSite" id="GPUH_0002619701-mRNA-1">
    <property type="protein sequence ID" value="GPUH_0002619701-mRNA-1"/>
    <property type="gene ID" value="GPUH_0002619701"/>
</dbReference>
<evidence type="ECO:0000313" key="4">
    <source>
        <dbReference type="WBParaSite" id="GPUH_0002619701-mRNA-1"/>
    </source>
</evidence>
<evidence type="ECO:0000256" key="1">
    <source>
        <dbReference type="SAM" id="SignalP"/>
    </source>
</evidence>
<keyword evidence="1" id="KW-0732">Signal</keyword>
<organism evidence="4">
    <name type="scientific">Gongylonema pulchrum</name>
    <dbReference type="NCBI Taxonomy" id="637853"/>
    <lineage>
        <taxon>Eukaryota</taxon>
        <taxon>Metazoa</taxon>
        <taxon>Ecdysozoa</taxon>
        <taxon>Nematoda</taxon>
        <taxon>Chromadorea</taxon>
        <taxon>Rhabditida</taxon>
        <taxon>Spirurina</taxon>
        <taxon>Spiruromorpha</taxon>
        <taxon>Spiruroidea</taxon>
        <taxon>Gongylonematidae</taxon>
        <taxon>Gongylonema</taxon>
    </lineage>
</organism>
<dbReference type="Proteomes" id="UP000271098">
    <property type="component" value="Unassembled WGS sequence"/>
</dbReference>
<reference evidence="4" key="1">
    <citation type="submission" date="2016-06" db="UniProtKB">
        <authorList>
            <consortium name="WormBaseParasite"/>
        </authorList>
    </citation>
    <scope>IDENTIFICATION</scope>
</reference>
<dbReference type="AlphaFoldDB" id="A0A183EYX6"/>
<evidence type="ECO:0000313" key="2">
    <source>
        <dbReference type="EMBL" id="VDN45188.1"/>
    </source>
</evidence>
<gene>
    <name evidence="2" type="ORF">GPUH_LOCUS26167</name>
</gene>
<dbReference type="EMBL" id="UYRT01109038">
    <property type="protein sequence ID" value="VDN45188.1"/>
    <property type="molecule type" value="Genomic_DNA"/>
</dbReference>
<proteinExistence type="predicted"/>
<reference evidence="2 3" key="2">
    <citation type="submission" date="2018-11" db="EMBL/GenBank/DDBJ databases">
        <authorList>
            <consortium name="Pathogen Informatics"/>
        </authorList>
    </citation>
    <scope>NUCLEOTIDE SEQUENCE [LARGE SCALE GENOMIC DNA]</scope>
</reference>
<protein>
    <submittedName>
        <fullName evidence="2 4">Uncharacterized protein</fullName>
    </submittedName>
</protein>
<keyword evidence="3" id="KW-1185">Reference proteome</keyword>